<dbReference type="InterPro" id="IPR029052">
    <property type="entry name" value="Metallo-depent_PP-like"/>
</dbReference>
<evidence type="ECO:0000259" key="3">
    <source>
        <dbReference type="SMART" id="SM00854"/>
    </source>
</evidence>
<protein>
    <submittedName>
        <fullName evidence="4">Capsule biosynthesis protein CapA</fullName>
    </submittedName>
</protein>
<feature type="chain" id="PRO_5014893080" evidence="2">
    <location>
        <begin position="22"/>
        <end position="349"/>
    </location>
</feature>
<sequence>MKHFFLFFLTFCSLCLPPAVAAKPEGAVRIMAVGDMMFGTNYPSAAYLPANEGKSLLHDTAAILRSADLTVGNLEGTILNKGGQVKRCSDPKKCYAFRMPVAYAQHNLKNGGFDAVSIANNHVGDFGQSGRSSTIANLKAMGIQAAGQLSKPTAVFTKNGVRYGFAAFAPNVGTVDLRNIKKAKQIVTQLAKQSDVVIVSFHGGAEGRKYEHVTRKTEKFYGENRGNVYQFAHAVIDAGADLVFGHGPHVTRALELYKGRLIAYSLGNFCTYGRFNLRGINGIAPILQVDVDAQGQFMQGKVISTRQNKANGVYLDANAKVLKRIQQLTLTDFPKTPLKILNNGKIIKK</sequence>
<evidence type="ECO:0000256" key="2">
    <source>
        <dbReference type="SAM" id="SignalP"/>
    </source>
</evidence>
<comment type="similarity">
    <text evidence="1">Belongs to the CapA family.</text>
</comment>
<evidence type="ECO:0000313" key="5">
    <source>
        <dbReference type="Proteomes" id="UP000236724"/>
    </source>
</evidence>
<dbReference type="SMART" id="SM00854">
    <property type="entry name" value="PGA_cap"/>
    <property type="match status" value="1"/>
</dbReference>
<accession>A0A1H6F471</accession>
<dbReference type="CDD" id="cd07381">
    <property type="entry name" value="MPP_CapA"/>
    <property type="match status" value="1"/>
</dbReference>
<gene>
    <name evidence="4" type="primary">capA</name>
    <name evidence="4" type="ORF">MBHS_00810</name>
</gene>
<keyword evidence="2" id="KW-0732">Signal</keyword>
<dbReference type="InterPro" id="IPR019079">
    <property type="entry name" value="Capsule_synth_CapA"/>
</dbReference>
<name>A0A1H6F471_9GAMM</name>
<feature type="signal peptide" evidence="2">
    <location>
        <begin position="1"/>
        <end position="21"/>
    </location>
</feature>
<dbReference type="EMBL" id="FMSV02000136">
    <property type="protein sequence ID" value="SEH04957.1"/>
    <property type="molecule type" value="Genomic_DNA"/>
</dbReference>
<reference evidence="4 5" key="1">
    <citation type="submission" date="2016-10" db="EMBL/GenBank/DDBJ databases">
        <authorList>
            <person name="de Groot N.N."/>
        </authorList>
    </citation>
    <scope>NUCLEOTIDE SEQUENCE [LARGE SCALE GENOMIC DNA]</scope>
    <source>
        <strain evidence="4">MBHS1</strain>
    </source>
</reference>
<dbReference type="Gene3D" id="3.60.21.10">
    <property type="match status" value="1"/>
</dbReference>
<dbReference type="PANTHER" id="PTHR33393">
    <property type="entry name" value="POLYGLUTAMINE SYNTHESIS ACCESSORY PROTEIN RV0574C-RELATED"/>
    <property type="match status" value="1"/>
</dbReference>
<feature type="domain" description="Capsule synthesis protein CapA" evidence="3">
    <location>
        <begin position="29"/>
        <end position="273"/>
    </location>
</feature>
<dbReference type="RefSeq" id="WP_103918991.1">
    <property type="nucleotide sequence ID" value="NZ_FMSV02000136.1"/>
</dbReference>
<evidence type="ECO:0000313" key="4">
    <source>
        <dbReference type="EMBL" id="SEH04957.1"/>
    </source>
</evidence>
<dbReference type="InterPro" id="IPR052169">
    <property type="entry name" value="CW_Biosynth-Accessory"/>
</dbReference>
<keyword evidence="5" id="KW-1185">Reference proteome</keyword>
<dbReference type="AlphaFoldDB" id="A0A1H6F471"/>
<evidence type="ECO:0000256" key="1">
    <source>
        <dbReference type="ARBA" id="ARBA00005662"/>
    </source>
</evidence>
<dbReference type="OrthoDB" id="9810718at2"/>
<dbReference type="PANTHER" id="PTHR33393:SF11">
    <property type="entry name" value="POLYGLUTAMINE SYNTHESIS ACCESSORY PROTEIN RV0574C-RELATED"/>
    <property type="match status" value="1"/>
</dbReference>
<dbReference type="Pfam" id="PF09587">
    <property type="entry name" value="PGA_cap"/>
    <property type="match status" value="1"/>
</dbReference>
<dbReference type="SUPFAM" id="SSF56300">
    <property type="entry name" value="Metallo-dependent phosphatases"/>
    <property type="match status" value="1"/>
</dbReference>
<proteinExistence type="inferred from homology"/>
<dbReference type="Proteomes" id="UP000236724">
    <property type="component" value="Unassembled WGS sequence"/>
</dbReference>
<organism evidence="4 5">
    <name type="scientific">Candidatus Venteria ishoeyi</name>
    <dbReference type="NCBI Taxonomy" id="1899563"/>
    <lineage>
        <taxon>Bacteria</taxon>
        <taxon>Pseudomonadati</taxon>
        <taxon>Pseudomonadota</taxon>
        <taxon>Gammaproteobacteria</taxon>
        <taxon>Thiotrichales</taxon>
        <taxon>Thiotrichaceae</taxon>
        <taxon>Venteria</taxon>
    </lineage>
</organism>